<evidence type="ECO:0000256" key="2">
    <source>
        <dbReference type="ARBA" id="ARBA00010663"/>
    </source>
</evidence>
<comment type="similarity">
    <text evidence="2 10">Belongs to the G-protein coupled receptor 1 family.</text>
</comment>
<dbReference type="CDD" id="cd15935">
    <property type="entry name" value="7tmA_OR4Q3-like"/>
    <property type="match status" value="1"/>
</dbReference>
<evidence type="ECO:0000256" key="1">
    <source>
        <dbReference type="ARBA" id="ARBA00004141"/>
    </source>
</evidence>
<dbReference type="PANTHER" id="PTHR48002">
    <property type="entry name" value="OLFACTORY RECEPTOR"/>
    <property type="match status" value="1"/>
</dbReference>
<name>A0A6P9BGX8_PANGU</name>
<keyword evidence="4 11" id="KW-1133">Transmembrane helix</keyword>
<evidence type="ECO:0000256" key="9">
    <source>
        <dbReference type="ARBA" id="ARBA00023224"/>
    </source>
</evidence>
<keyword evidence="11" id="KW-0716">Sensory transduction</keyword>
<dbReference type="GO" id="GO:0004930">
    <property type="term" value="F:G protein-coupled receptor activity"/>
    <property type="evidence" value="ECO:0007669"/>
    <property type="project" value="UniProtKB-KW"/>
</dbReference>
<feature type="transmembrane region" description="Helical" evidence="11">
    <location>
        <begin position="152"/>
        <end position="175"/>
    </location>
</feature>
<keyword evidence="11" id="KW-0552">Olfaction</keyword>
<feature type="transmembrane region" description="Helical" evidence="11">
    <location>
        <begin position="35"/>
        <end position="59"/>
    </location>
</feature>
<feature type="domain" description="G-protein coupled receptors family 1 profile" evidence="12">
    <location>
        <begin position="51"/>
        <end position="298"/>
    </location>
</feature>
<dbReference type="OMA" id="FSHWSQK"/>
<feature type="transmembrane region" description="Helical" evidence="11">
    <location>
        <begin position="248"/>
        <end position="271"/>
    </location>
</feature>
<keyword evidence="5 10" id="KW-0297">G-protein coupled receptor</keyword>
<evidence type="ECO:0000256" key="4">
    <source>
        <dbReference type="ARBA" id="ARBA00022989"/>
    </source>
</evidence>
<reference evidence="14" key="1">
    <citation type="submission" date="2025-08" db="UniProtKB">
        <authorList>
            <consortium name="RefSeq"/>
        </authorList>
    </citation>
    <scope>IDENTIFICATION</scope>
    <source>
        <tissue evidence="14">Blood</tissue>
    </source>
</reference>
<dbReference type="FunFam" id="1.20.1070.10:FF:000012">
    <property type="entry name" value="Olfactory receptor"/>
    <property type="match status" value="1"/>
</dbReference>
<dbReference type="GO" id="GO:0005886">
    <property type="term" value="C:plasma membrane"/>
    <property type="evidence" value="ECO:0007669"/>
    <property type="project" value="UniProtKB-SubCell"/>
</dbReference>
<keyword evidence="8 10" id="KW-0675">Receptor</keyword>
<feature type="transmembrane region" description="Helical" evidence="11">
    <location>
        <begin position="71"/>
        <end position="93"/>
    </location>
</feature>
<evidence type="ECO:0000256" key="8">
    <source>
        <dbReference type="ARBA" id="ARBA00023170"/>
    </source>
</evidence>
<dbReference type="InParanoid" id="A0A6P9BGX8"/>
<evidence type="ECO:0000256" key="11">
    <source>
        <dbReference type="RuleBase" id="RU363047"/>
    </source>
</evidence>
<dbReference type="InterPro" id="IPR017452">
    <property type="entry name" value="GPCR_Rhodpsn_7TM"/>
</dbReference>
<comment type="subcellular location">
    <subcellularLocation>
        <location evidence="11">Cell membrane</location>
        <topology evidence="11">Multi-pass membrane protein</topology>
    </subcellularLocation>
    <subcellularLocation>
        <location evidence="1">Membrane</location>
        <topology evidence="1">Multi-pass membrane protein</topology>
    </subcellularLocation>
</comment>
<keyword evidence="11" id="KW-1003">Cell membrane</keyword>
<keyword evidence="3 10" id="KW-0812">Transmembrane</keyword>
<protein>
    <recommendedName>
        <fullName evidence="11">Olfactory receptor</fullName>
    </recommendedName>
</protein>
<evidence type="ECO:0000256" key="7">
    <source>
        <dbReference type="ARBA" id="ARBA00023157"/>
    </source>
</evidence>
<keyword evidence="6 11" id="KW-0472">Membrane</keyword>
<evidence type="ECO:0000256" key="10">
    <source>
        <dbReference type="RuleBase" id="RU000688"/>
    </source>
</evidence>
<dbReference type="PRINTS" id="PR00237">
    <property type="entry name" value="GPCRRHODOPSN"/>
</dbReference>
<dbReference type="GO" id="GO:0004984">
    <property type="term" value="F:olfactory receptor activity"/>
    <property type="evidence" value="ECO:0007669"/>
    <property type="project" value="InterPro"/>
</dbReference>
<dbReference type="InterPro" id="IPR000276">
    <property type="entry name" value="GPCR_Rhodpsn"/>
</dbReference>
<dbReference type="RefSeq" id="XP_034267471.1">
    <property type="nucleotide sequence ID" value="XM_034411580.2"/>
</dbReference>
<dbReference type="SUPFAM" id="SSF81321">
    <property type="entry name" value="Family A G protein-coupled receptor-like"/>
    <property type="match status" value="1"/>
</dbReference>
<feature type="transmembrane region" description="Helical" evidence="11">
    <location>
        <begin position="113"/>
        <end position="131"/>
    </location>
</feature>
<dbReference type="Proteomes" id="UP001652622">
    <property type="component" value="Unplaced"/>
</dbReference>
<dbReference type="InterPro" id="IPR050427">
    <property type="entry name" value="Olfactory_Receptors"/>
</dbReference>
<accession>A0A6P9BGX8</accession>
<sequence length="328" mass="36957">MSWPKEMDSPATFMNASRVTEFILLGLSRSRSIQLLLFALVMLCYAAILFGNLLIVLTVRVDPHLKKLPMYFFLSNLSIIDTSVGSVVVPKVATDLVTCGRTISFGCCMSQLFFLHFFGGTEMLLLTLMAYDRYVAICHPLTYTTTMNRPRCIRLLCWCWVGGLLHSSSQVFLVLRLPFCGPNKVDNFFCDVPQVVKLACVDTHVTEILMVANSGLLSLVCFVILLISYGIILSTLQGRFKESGGKALYTCSSHLTVVSLFFLPCLFVYLVPIFSTTLDKVSSVFYTTITPFLNPMIYSLRNREMKEAMGRVRKKLMFSHWSQKEVEG</sequence>
<dbReference type="GeneID" id="117662258"/>
<organism evidence="13 14">
    <name type="scientific">Pantherophis guttatus</name>
    <name type="common">Corn snake</name>
    <name type="synonym">Elaphe guttata</name>
    <dbReference type="NCBI Taxonomy" id="94885"/>
    <lineage>
        <taxon>Eukaryota</taxon>
        <taxon>Metazoa</taxon>
        <taxon>Chordata</taxon>
        <taxon>Craniata</taxon>
        <taxon>Vertebrata</taxon>
        <taxon>Euteleostomi</taxon>
        <taxon>Lepidosauria</taxon>
        <taxon>Squamata</taxon>
        <taxon>Bifurcata</taxon>
        <taxon>Unidentata</taxon>
        <taxon>Episquamata</taxon>
        <taxon>Toxicofera</taxon>
        <taxon>Serpentes</taxon>
        <taxon>Colubroidea</taxon>
        <taxon>Colubridae</taxon>
        <taxon>Colubrinae</taxon>
        <taxon>Pantherophis</taxon>
    </lineage>
</organism>
<evidence type="ECO:0000313" key="13">
    <source>
        <dbReference type="Proteomes" id="UP001652622"/>
    </source>
</evidence>
<dbReference type="InterPro" id="IPR000725">
    <property type="entry name" value="Olfact_rcpt"/>
</dbReference>
<dbReference type="KEGG" id="pgut:117662258"/>
<evidence type="ECO:0000256" key="6">
    <source>
        <dbReference type="ARBA" id="ARBA00023136"/>
    </source>
</evidence>
<gene>
    <name evidence="14" type="primary">LOC117662258</name>
</gene>
<dbReference type="PROSITE" id="PS00237">
    <property type="entry name" value="G_PROTEIN_RECEP_F1_1"/>
    <property type="match status" value="1"/>
</dbReference>
<dbReference type="Pfam" id="PF13853">
    <property type="entry name" value="7tm_4"/>
    <property type="match status" value="1"/>
</dbReference>
<evidence type="ECO:0000256" key="5">
    <source>
        <dbReference type="ARBA" id="ARBA00023040"/>
    </source>
</evidence>
<feature type="transmembrane region" description="Helical" evidence="11">
    <location>
        <begin position="283"/>
        <end position="301"/>
    </location>
</feature>
<keyword evidence="13" id="KW-1185">Reference proteome</keyword>
<dbReference type="Gene3D" id="1.20.1070.10">
    <property type="entry name" value="Rhodopsin 7-helix transmembrane proteins"/>
    <property type="match status" value="1"/>
</dbReference>
<dbReference type="AlphaFoldDB" id="A0A6P9BGX8"/>
<proteinExistence type="inferred from homology"/>
<dbReference type="PRINTS" id="PR00245">
    <property type="entry name" value="OLFACTORYR"/>
</dbReference>
<evidence type="ECO:0000313" key="14">
    <source>
        <dbReference type="RefSeq" id="XP_034267471.1"/>
    </source>
</evidence>
<evidence type="ECO:0000259" key="12">
    <source>
        <dbReference type="PROSITE" id="PS50262"/>
    </source>
</evidence>
<dbReference type="PROSITE" id="PS50262">
    <property type="entry name" value="G_PROTEIN_RECEP_F1_2"/>
    <property type="match status" value="1"/>
</dbReference>
<feature type="transmembrane region" description="Helical" evidence="11">
    <location>
        <begin position="216"/>
        <end position="236"/>
    </location>
</feature>
<keyword evidence="9 10" id="KW-0807">Transducer</keyword>
<keyword evidence="7" id="KW-1015">Disulfide bond</keyword>
<evidence type="ECO:0000256" key="3">
    <source>
        <dbReference type="ARBA" id="ARBA00022692"/>
    </source>
</evidence>